<evidence type="ECO:0000313" key="2">
    <source>
        <dbReference type="Proteomes" id="UP000475862"/>
    </source>
</evidence>
<dbReference type="Proteomes" id="UP000475862">
    <property type="component" value="Unassembled WGS sequence"/>
</dbReference>
<organism evidence="1 2">
    <name type="scientific">Aphis glycines</name>
    <name type="common">Soybean aphid</name>
    <dbReference type="NCBI Taxonomy" id="307491"/>
    <lineage>
        <taxon>Eukaryota</taxon>
        <taxon>Metazoa</taxon>
        <taxon>Ecdysozoa</taxon>
        <taxon>Arthropoda</taxon>
        <taxon>Hexapoda</taxon>
        <taxon>Insecta</taxon>
        <taxon>Pterygota</taxon>
        <taxon>Neoptera</taxon>
        <taxon>Paraneoptera</taxon>
        <taxon>Hemiptera</taxon>
        <taxon>Sternorrhyncha</taxon>
        <taxon>Aphidomorpha</taxon>
        <taxon>Aphidoidea</taxon>
        <taxon>Aphididae</taxon>
        <taxon>Aphidini</taxon>
        <taxon>Aphis</taxon>
        <taxon>Aphis</taxon>
    </lineage>
</organism>
<gene>
    <name evidence="1" type="ORF">AGLY_000444</name>
</gene>
<sequence>MFNFYLSTLFYKKKILRYSTFSKLNLVRIFFFLREETQIIFSLIFQIANYKYLNNFYQVQNCWHVYLFDKMAYDHHQFEQMQTLDGNKFEYVHLNNQSCLRLFQILSKIDIDQLFLKNSYRILDSLNLVFSIFEAKCLFLKVSRRWFNDSAMYIIIAQAITIYRSAIGFRVATTLVILYTPFGVMALNSSNSTVPFL</sequence>
<comment type="caution">
    <text evidence="1">The sequence shown here is derived from an EMBL/GenBank/DDBJ whole genome shotgun (WGS) entry which is preliminary data.</text>
</comment>
<dbReference type="AlphaFoldDB" id="A0A6G0U705"/>
<evidence type="ECO:0000313" key="1">
    <source>
        <dbReference type="EMBL" id="KAE9544901.1"/>
    </source>
</evidence>
<name>A0A6G0U705_APHGL</name>
<accession>A0A6G0U705</accession>
<protein>
    <submittedName>
        <fullName evidence="1">Uncharacterized protein</fullName>
    </submittedName>
</protein>
<dbReference type="EMBL" id="VYZN01000001">
    <property type="protein sequence ID" value="KAE9544901.1"/>
    <property type="molecule type" value="Genomic_DNA"/>
</dbReference>
<proteinExistence type="predicted"/>
<keyword evidence="2" id="KW-1185">Reference proteome</keyword>
<reference evidence="1 2" key="1">
    <citation type="submission" date="2019-08" db="EMBL/GenBank/DDBJ databases">
        <title>The genome of the soybean aphid Biotype 1, its phylome, world population structure and adaptation to the North American continent.</title>
        <authorList>
            <person name="Giordano R."/>
            <person name="Donthu R.K."/>
            <person name="Hernandez A.G."/>
            <person name="Wright C.L."/>
            <person name="Zimin A.V."/>
        </authorList>
    </citation>
    <scope>NUCLEOTIDE SEQUENCE [LARGE SCALE GENOMIC DNA]</scope>
    <source>
        <tissue evidence="1">Whole aphids</tissue>
    </source>
</reference>